<gene>
    <name evidence="2" type="ORF">C0Z20_24625</name>
</gene>
<protein>
    <submittedName>
        <fullName evidence="2">Uncharacterized protein</fullName>
    </submittedName>
</protein>
<dbReference type="AlphaFoldDB" id="A0A2N7WUN9"/>
<evidence type="ECO:0000313" key="3">
    <source>
        <dbReference type="Proteomes" id="UP000235777"/>
    </source>
</evidence>
<dbReference type="STRING" id="863227.GCA_000373005_02199"/>
<evidence type="ECO:0000256" key="1">
    <source>
        <dbReference type="SAM" id="Coils"/>
    </source>
</evidence>
<dbReference type="Proteomes" id="UP000235777">
    <property type="component" value="Unassembled WGS sequence"/>
</dbReference>
<feature type="coiled-coil region" evidence="1">
    <location>
        <begin position="231"/>
        <end position="265"/>
    </location>
</feature>
<keyword evidence="1" id="KW-0175">Coiled coil</keyword>
<organism evidence="2 3">
    <name type="scientific">Trinickia symbiotica</name>
    <dbReference type="NCBI Taxonomy" id="863227"/>
    <lineage>
        <taxon>Bacteria</taxon>
        <taxon>Pseudomonadati</taxon>
        <taxon>Pseudomonadota</taxon>
        <taxon>Betaproteobacteria</taxon>
        <taxon>Burkholderiales</taxon>
        <taxon>Burkholderiaceae</taxon>
        <taxon>Trinickia</taxon>
    </lineage>
</organism>
<dbReference type="OrthoDB" id="92254at2"/>
<comment type="caution">
    <text evidence="2">The sequence shown here is derived from an EMBL/GenBank/DDBJ whole genome shotgun (WGS) entry which is preliminary data.</text>
</comment>
<accession>A0A2N7WUN9</accession>
<proteinExistence type="predicted"/>
<dbReference type="RefSeq" id="WP_018440747.1">
    <property type="nucleotide sequence ID" value="NZ_KB890172.1"/>
</dbReference>
<sequence>MADELDRFVLQYSVDLRDSIGRLEKLHEKMEDVGKKSGKAAMDLKKFAAEASGELGKLVPGMNAVGAAVRAMGAEFAVAGAAVAALTIGVKSVMALRDQYNVQRGEGMLLGISGARVEEIQRKFVRSSNGYVSRDAAIEGLRQFNDLTTGAYKDPTRLGTEARKAMMMGVNVGALGNPTSTMDRLAEFQQRLKAMSDAEAQGLAQTLGLSQDWVLALKHQAASIRDVTELTAAEIAKRKEAEAAVQNLNQQMSKLKEDFNELEIGLGQQVIPAMDKFVQWLTKLVDIFNKATKPSENTRPYKIVNGHRVNIGPDPDAQHEVTYKQGRYKIENGHRVNLPDIVPEQPHAAAKAAEDERKKTMEALDQRNEAGKKVADQMSLAINQFAASVGTFAGAITEQQAWAAWAGEIGKRNGLGGSSNAALPGTKAASGGARGLRNNNPGNLEYGDFAKAHGATGSDGRFAVFPDMATGAAAQRALLDQNYFGRGLNTPRAIVGKYAPASENNQGAYLAFLKSRGFDPDKAVTDKAGFSAAMMAYESGYGSGKGIGIGRSNLQANSVAQAIADNLHVPLLQIKQGGVNRGDVSFAITQLSHSLTNELIGKSNTLQAQQAAVRQGLLNPQVPNATMRELAQAAMNFQYLKQYSAAIEANAREGDRSVLTQNVRPVVSPNITINVNGAASPQDVAAEVQRQLTKAGNDLLEHYMTSEKG</sequence>
<dbReference type="EMBL" id="PNYC01000019">
    <property type="protein sequence ID" value="PMS33198.1"/>
    <property type="molecule type" value="Genomic_DNA"/>
</dbReference>
<name>A0A2N7WUN9_9BURK</name>
<keyword evidence="3" id="KW-1185">Reference proteome</keyword>
<evidence type="ECO:0000313" key="2">
    <source>
        <dbReference type="EMBL" id="PMS33198.1"/>
    </source>
</evidence>
<reference evidence="2 3" key="1">
    <citation type="submission" date="2018-01" db="EMBL/GenBank/DDBJ databases">
        <title>Whole genome analyses suggest that Burkholderia sensu lato contains two further novel genera in the rhizoxinica-symbiotica group Mycetohabitans gen. nov., and Trinickia gen. nov.: implications for the evolution of diazotrophy and nodulation in the Burkholderiaceae.</title>
        <authorList>
            <person name="Estrada-de los Santos P."/>
            <person name="Palmer M."/>
            <person name="Chavez-Ramirez B."/>
            <person name="Beukes C."/>
            <person name="Steenkamp E.T."/>
            <person name="Hirsch A.M."/>
            <person name="Manyaka P."/>
            <person name="Maluk M."/>
            <person name="Lafos M."/>
            <person name="Crook M."/>
            <person name="Gross E."/>
            <person name="Simon M.F."/>
            <person name="Bueno dos Reis Junior F."/>
            <person name="Poole P.S."/>
            <person name="Venter S.N."/>
            <person name="James E.K."/>
        </authorList>
    </citation>
    <scope>NUCLEOTIDE SEQUENCE [LARGE SCALE GENOMIC DNA]</scope>
    <source>
        <strain evidence="2 3">JPY 581</strain>
    </source>
</reference>